<dbReference type="PANTHER" id="PTHR13890:SF31">
    <property type="entry name" value="MAGNESIUM TRANSPORTER MRS2-2-RELATED"/>
    <property type="match status" value="1"/>
</dbReference>
<feature type="coiled-coil region" evidence="3">
    <location>
        <begin position="294"/>
        <end position="353"/>
    </location>
</feature>
<dbReference type="GO" id="GO:0015095">
    <property type="term" value="F:magnesium ion transmembrane transporter activity"/>
    <property type="evidence" value="ECO:0007669"/>
    <property type="project" value="TreeGrafter"/>
</dbReference>
<gene>
    <name evidence="5" type="ORF">C2E21_1535</name>
</gene>
<evidence type="ECO:0000256" key="1">
    <source>
        <dbReference type="ARBA" id="ARBA00007535"/>
    </source>
</evidence>
<dbReference type="GO" id="GO:0016020">
    <property type="term" value="C:membrane"/>
    <property type="evidence" value="ECO:0007669"/>
    <property type="project" value="UniProtKB-SubCell"/>
</dbReference>
<evidence type="ECO:0000313" key="6">
    <source>
        <dbReference type="Proteomes" id="UP000239899"/>
    </source>
</evidence>
<keyword evidence="2" id="KW-0472">Membrane</keyword>
<dbReference type="OrthoDB" id="10251508at2759"/>
<name>A0A2P6TZI9_CHLSO</name>
<keyword evidence="2" id="KW-0460">Magnesium</keyword>
<keyword evidence="2" id="KW-0406">Ion transport</keyword>
<feature type="transmembrane region" description="Helical" evidence="2">
    <location>
        <begin position="515"/>
        <end position="537"/>
    </location>
</feature>
<keyword evidence="3" id="KW-0175">Coiled coil</keyword>
<protein>
    <recommendedName>
        <fullName evidence="2">Magnesium transporter</fullName>
    </recommendedName>
</protein>
<proteinExistence type="inferred from homology"/>
<dbReference type="InterPro" id="IPR039204">
    <property type="entry name" value="MRS2-like"/>
</dbReference>
<dbReference type="CDD" id="cd12823">
    <property type="entry name" value="Mrs2_Mfm1p-like"/>
    <property type="match status" value="1"/>
</dbReference>
<sequence>MDTGDPMAAPLLGEEHGLHEVHHEDGVPHMAQAGAQPHHVSWLSEQLRGGGGSAGGGGMLAESPGQGMLGAAAAALPAGYHQPKLSSRTLMRHQSMASTRARRSAWIVIDETGKRSFMHADKRSLIVQLGLNIPIRDMRLLDFNLLSSETGKLLVRDNAIILSIEHVRLIITADKVLIPREGYEHNPLSNRFVDVLEESIHEWVRQQAVHTRPVSIGGEGGPHAGGHSDFEDDHSSSMHPHDSQQLPFELVALEAALKEVVNAAGMQVKELEAVALPALDALTKSVSTGNLERVRKVKTRHQRLTIRCETLRDELERFLHDDDDMVKMCLTRRKELEEQYKAAERVAAAAALQGQESAELVGSHRGLSTPLLVGSHRSRVLLGMPSLSRSAAVAAATTTAAGSPVGGVTPSPMLPPGALEEELTEEAAEDVENLLESYFAQVDAQYDKLRNIGEYIEDTEEYINIELDAGRNRLIRLDIVLTAATFAFAPFNLLAGILGENLVIPSFLTTSVERFWALNGIALFMVFLFFTSIIAYMKWRKLI</sequence>
<evidence type="ECO:0000256" key="4">
    <source>
        <dbReference type="SAM" id="MobiDB-lite"/>
    </source>
</evidence>
<evidence type="ECO:0000256" key="3">
    <source>
        <dbReference type="SAM" id="Coils"/>
    </source>
</evidence>
<dbReference type="Proteomes" id="UP000239899">
    <property type="component" value="Unassembled WGS sequence"/>
</dbReference>
<comment type="subcellular location">
    <subcellularLocation>
        <location evidence="2">Membrane</location>
        <topology evidence="2">Multi-pass membrane protein</topology>
    </subcellularLocation>
</comment>
<evidence type="ECO:0000256" key="2">
    <source>
        <dbReference type="RuleBase" id="RU366041"/>
    </source>
</evidence>
<keyword evidence="2" id="KW-0813">Transport</keyword>
<dbReference type="PANTHER" id="PTHR13890">
    <property type="entry name" value="RNA SPLICING PROTEIN MRS2, MITOCHONDRIAL"/>
    <property type="match status" value="1"/>
</dbReference>
<dbReference type="AlphaFoldDB" id="A0A2P6TZI9"/>
<feature type="region of interest" description="Disordered" evidence="4">
    <location>
        <begin position="211"/>
        <end position="243"/>
    </location>
</feature>
<organism evidence="5 6">
    <name type="scientific">Chlorella sorokiniana</name>
    <name type="common">Freshwater green alga</name>
    <dbReference type="NCBI Taxonomy" id="3076"/>
    <lineage>
        <taxon>Eukaryota</taxon>
        <taxon>Viridiplantae</taxon>
        <taxon>Chlorophyta</taxon>
        <taxon>core chlorophytes</taxon>
        <taxon>Trebouxiophyceae</taxon>
        <taxon>Chlorellales</taxon>
        <taxon>Chlorellaceae</taxon>
        <taxon>Chlorella clade</taxon>
        <taxon>Chlorella</taxon>
    </lineage>
</organism>
<feature type="compositionally biased region" description="Basic and acidic residues" evidence="4">
    <location>
        <begin position="226"/>
        <end position="242"/>
    </location>
</feature>
<keyword evidence="2" id="KW-1133">Transmembrane helix</keyword>
<comment type="function">
    <text evidence="2">Magnesium transporter that may mediate the influx of magnesium.</text>
</comment>
<feature type="transmembrane region" description="Helical" evidence="2">
    <location>
        <begin position="474"/>
        <end position="495"/>
    </location>
</feature>
<comment type="similarity">
    <text evidence="1 2">Belongs to the CorA metal ion transporter (MIT) (TC 1.A.35.5) family.</text>
</comment>
<keyword evidence="2" id="KW-0812">Transmembrane</keyword>
<dbReference type="Gene3D" id="1.20.58.340">
    <property type="entry name" value="Magnesium transport protein CorA, transmembrane region"/>
    <property type="match status" value="1"/>
</dbReference>
<accession>A0A2P6TZI9</accession>
<reference evidence="5 6" key="1">
    <citation type="journal article" date="2018" name="Plant J.">
        <title>Genome sequences of Chlorella sorokiniana UTEX 1602 and Micractinium conductrix SAG 241.80: implications to maltose excretion by a green alga.</title>
        <authorList>
            <person name="Arriola M.B."/>
            <person name="Velmurugan N."/>
            <person name="Zhang Y."/>
            <person name="Plunkett M.H."/>
            <person name="Hondzo H."/>
            <person name="Barney B.M."/>
        </authorList>
    </citation>
    <scope>NUCLEOTIDE SEQUENCE [LARGE SCALE GENOMIC DNA]</scope>
    <source>
        <strain evidence="6">UTEX 1602</strain>
    </source>
</reference>
<dbReference type="EMBL" id="LHPG02000003">
    <property type="protein sequence ID" value="PRW59481.1"/>
    <property type="molecule type" value="Genomic_DNA"/>
</dbReference>
<dbReference type="Pfam" id="PF22099">
    <property type="entry name" value="MRS2-like"/>
    <property type="match status" value="2"/>
</dbReference>
<comment type="caution">
    <text evidence="5">The sequence shown here is derived from an EMBL/GenBank/DDBJ whole genome shotgun (WGS) entry which is preliminary data.</text>
</comment>
<dbReference type="Gene3D" id="2.40.128.330">
    <property type="match status" value="1"/>
</dbReference>
<keyword evidence="6" id="KW-1185">Reference proteome</keyword>
<evidence type="ECO:0000313" key="5">
    <source>
        <dbReference type="EMBL" id="PRW59481.1"/>
    </source>
</evidence>